<comment type="cofactor">
    <cofactor evidence="1">
        <name>Zn(2+)</name>
        <dbReference type="ChEBI" id="CHEBI:29105"/>
    </cofactor>
</comment>
<evidence type="ECO:0000259" key="8">
    <source>
        <dbReference type="Pfam" id="PF01551"/>
    </source>
</evidence>
<evidence type="ECO:0000256" key="5">
    <source>
        <dbReference type="ARBA" id="ARBA00022801"/>
    </source>
</evidence>
<keyword evidence="4" id="KW-0479">Metal-binding</keyword>
<dbReference type="InterPro" id="IPR050570">
    <property type="entry name" value="Cell_wall_metabolism_enzyme"/>
</dbReference>
<keyword evidence="6" id="KW-0862">Zinc</keyword>
<keyword evidence="11" id="KW-1185">Reference proteome</keyword>
<dbReference type="Gene3D" id="2.70.70.10">
    <property type="entry name" value="Glucose Permease (Domain IIA)"/>
    <property type="match status" value="1"/>
</dbReference>
<dbReference type="InterPro" id="IPR016047">
    <property type="entry name" value="M23ase_b-sheet_dom"/>
</dbReference>
<comment type="subcellular location">
    <subcellularLocation>
        <location evidence="2">Cell envelope</location>
    </subcellularLocation>
</comment>
<dbReference type="PANTHER" id="PTHR21666">
    <property type="entry name" value="PEPTIDASE-RELATED"/>
    <property type="match status" value="1"/>
</dbReference>
<gene>
    <name evidence="10" type="ordered locus">Hbal_0140</name>
</gene>
<dbReference type="GO" id="GO:0030313">
    <property type="term" value="C:cell envelope"/>
    <property type="evidence" value="ECO:0007669"/>
    <property type="project" value="UniProtKB-SubCell"/>
</dbReference>
<dbReference type="KEGG" id="hba:Hbal_0140"/>
<dbReference type="Proteomes" id="UP000002745">
    <property type="component" value="Chromosome"/>
</dbReference>
<accession>C6XL13</accession>
<evidence type="ECO:0000256" key="2">
    <source>
        <dbReference type="ARBA" id="ARBA00004196"/>
    </source>
</evidence>
<sequence>MISLYSIRKSVASTTITIVALGTLALSGCENETSSADAKNPISTQTSQNNYLAELANLVSAEDVTPAAPLSIKPGALKKRETLIDVLDRLGADRKESNRAVYAAANHIDMRRLRPGQGVTAYFQNDDTAQLTALSFKPDAERQVLVSKSSAGDWVSRELKVKLHPDFEKVGGVIDTSIYDLALKQGAGDQQVVDFAEIFAYDVDFQREIRQGDTFEIAYEVFRDELGNTIKKGDVLYASLNGKKVSRNFYRYTTSDDGITDYYDDNGKAARKFLMKTPINGARLSSSFGKRRHPVLGYTKVHKGTDFAAPRGTPIYAAGNGVVERASRYGSYGNYVRIRHADGYKTAYAHMNGYGKGIKSGVRVKQGQIIGYVGTTGRSTGPHLHYEVQINGKHVDAMRLKLPTGRTLSGEMLEKFKIEKARIDAIRTSHELPILLADAS</sequence>
<keyword evidence="3" id="KW-0645">Protease</keyword>
<dbReference type="GO" id="GO:0006508">
    <property type="term" value="P:proteolysis"/>
    <property type="evidence" value="ECO:0007669"/>
    <property type="project" value="UniProtKB-KW"/>
</dbReference>
<dbReference type="GO" id="GO:0004222">
    <property type="term" value="F:metalloendopeptidase activity"/>
    <property type="evidence" value="ECO:0007669"/>
    <property type="project" value="TreeGrafter"/>
</dbReference>
<evidence type="ECO:0000256" key="1">
    <source>
        <dbReference type="ARBA" id="ARBA00001947"/>
    </source>
</evidence>
<evidence type="ECO:0000259" key="9">
    <source>
        <dbReference type="Pfam" id="PF19425"/>
    </source>
</evidence>
<dbReference type="Pfam" id="PF19425">
    <property type="entry name" value="Csd3_N2"/>
    <property type="match status" value="1"/>
</dbReference>
<evidence type="ECO:0000313" key="11">
    <source>
        <dbReference type="Proteomes" id="UP000002745"/>
    </source>
</evidence>
<evidence type="ECO:0000256" key="3">
    <source>
        <dbReference type="ARBA" id="ARBA00022670"/>
    </source>
</evidence>
<name>C6XL13_HIRBI</name>
<feature type="domain" description="Csd3-like second N-terminal" evidence="9">
    <location>
        <begin position="169"/>
        <end position="288"/>
    </location>
</feature>
<dbReference type="HOGENOM" id="CLU_026846_4_1_5"/>
<evidence type="ECO:0000313" key="10">
    <source>
        <dbReference type="EMBL" id="ACT57842.1"/>
    </source>
</evidence>
<feature type="domain" description="M23ase beta-sheet core" evidence="8">
    <location>
        <begin position="301"/>
        <end position="396"/>
    </location>
</feature>
<dbReference type="RefSeq" id="WP_012778000.1">
    <property type="nucleotide sequence ID" value="NC_012982.1"/>
</dbReference>
<evidence type="ECO:0000256" key="4">
    <source>
        <dbReference type="ARBA" id="ARBA00022723"/>
    </source>
</evidence>
<dbReference type="CDD" id="cd12797">
    <property type="entry name" value="M23_peptidase"/>
    <property type="match status" value="1"/>
</dbReference>
<dbReference type="eggNOG" id="COG0739">
    <property type="taxonomic scope" value="Bacteria"/>
</dbReference>
<dbReference type="OrthoDB" id="9805070at2"/>
<proteinExistence type="predicted"/>
<dbReference type="Pfam" id="PF01551">
    <property type="entry name" value="Peptidase_M23"/>
    <property type="match status" value="1"/>
</dbReference>
<dbReference type="PANTHER" id="PTHR21666:SF288">
    <property type="entry name" value="CELL DIVISION PROTEIN YTFB"/>
    <property type="match status" value="1"/>
</dbReference>
<keyword evidence="5" id="KW-0378">Hydrolase</keyword>
<dbReference type="AlphaFoldDB" id="C6XL13"/>
<dbReference type="GO" id="GO:0046872">
    <property type="term" value="F:metal ion binding"/>
    <property type="evidence" value="ECO:0007669"/>
    <property type="project" value="UniProtKB-KW"/>
</dbReference>
<organism evidence="10 11">
    <name type="scientific">Hirschia baltica (strain ATCC 49814 / DSM 5838 / IFAM 1418)</name>
    <dbReference type="NCBI Taxonomy" id="582402"/>
    <lineage>
        <taxon>Bacteria</taxon>
        <taxon>Pseudomonadati</taxon>
        <taxon>Pseudomonadota</taxon>
        <taxon>Alphaproteobacteria</taxon>
        <taxon>Hyphomonadales</taxon>
        <taxon>Hyphomonadaceae</taxon>
        <taxon>Hirschia</taxon>
    </lineage>
</organism>
<keyword evidence="7" id="KW-0482">Metalloprotease</keyword>
<protein>
    <submittedName>
        <fullName evidence="10">Peptidase M23</fullName>
    </submittedName>
</protein>
<reference evidence="11" key="1">
    <citation type="journal article" date="2011" name="J. Bacteriol.">
        <title>Genome sequences of eight morphologically diverse alphaproteobacteria.</title>
        <authorList>
            <consortium name="US DOE Joint Genome Institute"/>
            <person name="Brown P.J."/>
            <person name="Kysela D.T."/>
            <person name="Buechlein A."/>
            <person name="Hemmerich C."/>
            <person name="Brun Y.V."/>
        </authorList>
    </citation>
    <scope>NUCLEOTIDE SEQUENCE [LARGE SCALE GENOMIC DNA]</scope>
    <source>
        <strain evidence="11">ATCC 49814 / DSM 5838 / IFAM 1418</strain>
    </source>
</reference>
<evidence type="ECO:0000256" key="7">
    <source>
        <dbReference type="ARBA" id="ARBA00023049"/>
    </source>
</evidence>
<dbReference type="STRING" id="582402.Hbal_0140"/>
<dbReference type="Gene3D" id="3.10.450.350">
    <property type="match status" value="2"/>
</dbReference>
<dbReference type="InterPro" id="IPR045834">
    <property type="entry name" value="Csd3_N2"/>
</dbReference>
<dbReference type="EMBL" id="CP001678">
    <property type="protein sequence ID" value="ACT57842.1"/>
    <property type="molecule type" value="Genomic_DNA"/>
</dbReference>
<dbReference type="InterPro" id="IPR011055">
    <property type="entry name" value="Dup_hybrid_motif"/>
</dbReference>
<evidence type="ECO:0000256" key="6">
    <source>
        <dbReference type="ARBA" id="ARBA00022833"/>
    </source>
</evidence>
<dbReference type="SUPFAM" id="SSF51261">
    <property type="entry name" value="Duplicated hybrid motif"/>
    <property type="match status" value="1"/>
</dbReference>